<protein>
    <submittedName>
        <fullName evidence="1">Uncharacterized protein</fullName>
    </submittedName>
</protein>
<accession>A0A1H7PMK7</accession>
<dbReference type="Proteomes" id="UP000199582">
    <property type="component" value="Unassembled WGS sequence"/>
</dbReference>
<gene>
    <name evidence="1" type="ORF">SAMN05443999_10537</name>
</gene>
<dbReference type="AlphaFoldDB" id="A0A1H7PMK7"/>
<keyword evidence="2" id="KW-1185">Reference proteome</keyword>
<reference evidence="1 2" key="1">
    <citation type="submission" date="2016-10" db="EMBL/GenBank/DDBJ databases">
        <authorList>
            <person name="de Groot N.N."/>
        </authorList>
    </citation>
    <scope>NUCLEOTIDE SEQUENCE [LARGE SCALE GENOMIC DNA]</scope>
    <source>
        <strain evidence="1 2">DSM 100674</strain>
    </source>
</reference>
<dbReference type="STRING" id="1287727.SAMN05443999_10537"/>
<evidence type="ECO:0000313" key="2">
    <source>
        <dbReference type="Proteomes" id="UP000199582"/>
    </source>
</evidence>
<dbReference type="EMBL" id="FOAG01000005">
    <property type="protein sequence ID" value="SEL37040.1"/>
    <property type="molecule type" value="Genomic_DNA"/>
</dbReference>
<sequence length="63" mass="6762">MLVATGAHAACEVEYKAKRDKPLALYYDVTTVNAPCASAEAALRAQLAKKGLTLLKVLSKKEK</sequence>
<name>A0A1H7PMK7_9RHOB</name>
<organism evidence="1 2">
    <name type="scientific">Roseovarius azorensis</name>
    <dbReference type="NCBI Taxonomy" id="1287727"/>
    <lineage>
        <taxon>Bacteria</taxon>
        <taxon>Pseudomonadati</taxon>
        <taxon>Pseudomonadota</taxon>
        <taxon>Alphaproteobacteria</taxon>
        <taxon>Rhodobacterales</taxon>
        <taxon>Roseobacteraceae</taxon>
        <taxon>Roseovarius</taxon>
    </lineage>
</organism>
<proteinExistence type="predicted"/>
<evidence type="ECO:0000313" key="1">
    <source>
        <dbReference type="EMBL" id="SEL37040.1"/>
    </source>
</evidence>